<sequence length="151" mass="15860">MKHPVAEAAAGAFPRLGASIAVWRGDEVLLVQRKKPPFAGIWSLPGGHVEPGETVAAAALRELGEETSVTAEVLGLVDVVDVIRRNDDGDLAAHYAIASFCGRYVDGTAAALDDAAAVRWTGFDALSAMNLTEGTEAIVRRSYAIACNRPS</sequence>
<dbReference type="PANTHER" id="PTHR43736:SF1">
    <property type="entry name" value="DIHYDRONEOPTERIN TRIPHOSPHATE DIPHOSPHATASE"/>
    <property type="match status" value="1"/>
</dbReference>
<dbReference type="PANTHER" id="PTHR43736">
    <property type="entry name" value="ADP-RIBOSE PYROPHOSPHATASE"/>
    <property type="match status" value="1"/>
</dbReference>
<evidence type="ECO:0000259" key="2">
    <source>
        <dbReference type="PROSITE" id="PS51462"/>
    </source>
</evidence>
<name>A0ABT3HHW8_9HYPH</name>
<reference evidence="4" key="1">
    <citation type="submission" date="2023-07" db="EMBL/GenBank/DDBJ databases">
        <title>Genome sequencing of Purple Non-Sulfur Bacteria from various extreme environments.</title>
        <authorList>
            <person name="Mayer M."/>
        </authorList>
    </citation>
    <scope>NUCLEOTIDE SEQUENCE [LARGE SCALE GENOMIC DNA]</scope>
    <source>
        <strain evidence="4">DSM 17935</strain>
    </source>
</reference>
<dbReference type="PRINTS" id="PR00502">
    <property type="entry name" value="NUDIXFAMILY"/>
</dbReference>
<keyword evidence="4" id="KW-1185">Reference proteome</keyword>
<evidence type="ECO:0000313" key="3">
    <source>
        <dbReference type="EMBL" id="MCW2309996.1"/>
    </source>
</evidence>
<dbReference type="Pfam" id="PF00293">
    <property type="entry name" value="NUDIX"/>
    <property type="match status" value="1"/>
</dbReference>
<protein>
    <submittedName>
        <fullName evidence="3">ADP-ribose pyrophosphatase YjhB (NUDIX family)</fullName>
    </submittedName>
</protein>
<dbReference type="EMBL" id="JAOQNS010000017">
    <property type="protein sequence ID" value="MCW2309996.1"/>
    <property type="molecule type" value="Genomic_DNA"/>
</dbReference>
<accession>A0ABT3HHW8</accession>
<dbReference type="InterPro" id="IPR000086">
    <property type="entry name" value="NUDIX_hydrolase_dom"/>
</dbReference>
<dbReference type="Proteomes" id="UP001209755">
    <property type="component" value="Unassembled WGS sequence"/>
</dbReference>
<feature type="domain" description="Nudix hydrolase" evidence="2">
    <location>
        <begin position="13"/>
        <end position="144"/>
    </location>
</feature>
<dbReference type="RefSeq" id="WP_264603571.1">
    <property type="nucleotide sequence ID" value="NZ_JAOQNS010000017.1"/>
</dbReference>
<dbReference type="PROSITE" id="PS51462">
    <property type="entry name" value="NUDIX"/>
    <property type="match status" value="1"/>
</dbReference>
<dbReference type="SUPFAM" id="SSF55811">
    <property type="entry name" value="Nudix"/>
    <property type="match status" value="1"/>
</dbReference>
<dbReference type="CDD" id="cd04673">
    <property type="entry name" value="NUDIX_ADPRase"/>
    <property type="match status" value="1"/>
</dbReference>
<keyword evidence="1" id="KW-0378">Hydrolase</keyword>
<gene>
    <name evidence="3" type="ORF">M2319_004361</name>
</gene>
<organism evidence="3 4">
    <name type="scientific">Rhodobium gokarnense</name>
    <dbReference type="NCBI Taxonomy" id="364296"/>
    <lineage>
        <taxon>Bacteria</taxon>
        <taxon>Pseudomonadati</taxon>
        <taxon>Pseudomonadota</taxon>
        <taxon>Alphaproteobacteria</taxon>
        <taxon>Hyphomicrobiales</taxon>
        <taxon>Rhodobiaceae</taxon>
        <taxon>Rhodobium</taxon>
    </lineage>
</organism>
<dbReference type="Gene3D" id="3.90.79.10">
    <property type="entry name" value="Nucleoside Triphosphate Pyrophosphohydrolase"/>
    <property type="match status" value="1"/>
</dbReference>
<dbReference type="InterPro" id="IPR020476">
    <property type="entry name" value="Nudix_hydrolase"/>
</dbReference>
<dbReference type="InterPro" id="IPR015797">
    <property type="entry name" value="NUDIX_hydrolase-like_dom_sf"/>
</dbReference>
<evidence type="ECO:0000313" key="4">
    <source>
        <dbReference type="Proteomes" id="UP001209755"/>
    </source>
</evidence>
<proteinExistence type="predicted"/>
<comment type="caution">
    <text evidence="3">The sequence shown here is derived from an EMBL/GenBank/DDBJ whole genome shotgun (WGS) entry which is preliminary data.</text>
</comment>
<evidence type="ECO:0000256" key="1">
    <source>
        <dbReference type="ARBA" id="ARBA00022801"/>
    </source>
</evidence>